<dbReference type="InterPro" id="IPR018711">
    <property type="entry name" value="NAGPA"/>
</dbReference>
<comment type="caution">
    <text evidence="2">The sequence shown here is derived from an EMBL/GenBank/DDBJ whole genome shotgun (WGS) entry which is preliminary data.</text>
</comment>
<reference evidence="2 3" key="1">
    <citation type="submission" date="2019-07" db="EMBL/GenBank/DDBJ databases">
        <title>R&amp;d 2014.</title>
        <authorList>
            <person name="Klenk H.-P."/>
        </authorList>
    </citation>
    <scope>NUCLEOTIDE SEQUENCE [LARGE SCALE GENOMIC DNA]</scope>
    <source>
        <strain evidence="2 3">DSM 43868</strain>
    </source>
</reference>
<evidence type="ECO:0000259" key="1">
    <source>
        <dbReference type="Pfam" id="PF09992"/>
    </source>
</evidence>
<gene>
    <name evidence="2" type="ORF">JD77_01239</name>
</gene>
<dbReference type="Proteomes" id="UP000319825">
    <property type="component" value="Unassembled WGS sequence"/>
</dbReference>
<feature type="domain" description="Phosphodiester glycosidase" evidence="1">
    <location>
        <begin position="127"/>
        <end position="281"/>
    </location>
</feature>
<sequence>MDYVNSGAVTKAEPLRGAVDRSRAVAAVNGDFFDINNSGAAQGIGVRAGELVQSPVAGHTNAVAIDAEGLGRVIQVHFDGTATLPTGPVTLTQFNNMIQAGGVGVFTALWGTYARERAVAGAARVTEVAVVGGRVDRVTRAAGSGPIAAGTTILLGRDAGADALAGLRPGDPVDVTWRPKPSDGGGLRAAVGGGSVLVRDGVVQSIADASLAPRTAVGFSADGRRMIMLTVDGRQADSRGVTQIEAGRMMAELGAWNALNLDGGGSSTLLAPGTSPASTRRPAS</sequence>
<dbReference type="Pfam" id="PF09992">
    <property type="entry name" value="NAGPA"/>
    <property type="match status" value="1"/>
</dbReference>
<dbReference type="PANTHER" id="PTHR40446">
    <property type="entry name" value="N-ACETYLGLUCOSAMINE-1-PHOSPHODIESTER ALPHA-N-ACETYLGLUCOSAMINIDASE"/>
    <property type="match status" value="1"/>
</dbReference>
<keyword evidence="3" id="KW-1185">Reference proteome</keyword>
<dbReference type="EMBL" id="VLKE01000001">
    <property type="protein sequence ID" value="TWH66288.1"/>
    <property type="molecule type" value="Genomic_DNA"/>
</dbReference>
<proteinExistence type="predicted"/>
<accession>A0A562I6A3</accession>
<protein>
    <submittedName>
        <fullName evidence="2">Uncharacterized protein DUF2233</fullName>
    </submittedName>
</protein>
<name>A0A562I6A3_MICOL</name>
<dbReference type="PANTHER" id="PTHR40446:SF2">
    <property type="entry name" value="N-ACETYLGLUCOSAMINE-1-PHOSPHODIESTER ALPHA-N-ACETYLGLUCOSAMINIDASE"/>
    <property type="match status" value="1"/>
</dbReference>
<organism evidence="2 3">
    <name type="scientific">Micromonospora olivasterospora</name>
    <dbReference type="NCBI Taxonomy" id="1880"/>
    <lineage>
        <taxon>Bacteria</taxon>
        <taxon>Bacillati</taxon>
        <taxon>Actinomycetota</taxon>
        <taxon>Actinomycetes</taxon>
        <taxon>Micromonosporales</taxon>
        <taxon>Micromonosporaceae</taxon>
        <taxon>Micromonospora</taxon>
    </lineage>
</organism>
<dbReference type="AlphaFoldDB" id="A0A562I6A3"/>
<evidence type="ECO:0000313" key="3">
    <source>
        <dbReference type="Proteomes" id="UP000319825"/>
    </source>
</evidence>
<evidence type="ECO:0000313" key="2">
    <source>
        <dbReference type="EMBL" id="TWH66288.1"/>
    </source>
</evidence>